<dbReference type="AlphaFoldDB" id="A0A7S8HCM3"/>
<name>A0A7S8HCM3_9HYPH</name>
<accession>A0A7S8HCM3</accession>
<dbReference type="EMBL" id="CP058214">
    <property type="protein sequence ID" value="QPC43771.1"/>
    <property type="molecule type" value="Genomic_DNA"/>
</dbReference>
<dbReference type="KEGG" id="kmn:HW532_14400"/>
<protein>
    <submittedName>
        <fullName evidence="1">Uncharacterized protein</fullName>
    </submittedName>
</protein>
<reference evidence="1 2" key="1">
    <citation type="submission" date="2020-06" db="EMBL/GenBank/DDBJ databases">
        <title>Genome sequence of 2 isolates from Red Sea Mangroves.</title>
        <authorList>
            <person name="Sefrji F."/>
            <person name="Michoud G."/>
            <person name="Merlino G."/>
            <person name="Daffonchio D."/>
        </authorList>
    </citation>
    <scope>NUCLEOTIDE SEQUENCE [LARGE SCALE GENOMIC DNA]</scope>
    <source>
        <strain evidence="1 2">R1DC25</strain>
    </source>
</reference>
<gene>
    <name evidence="1" type="ORF">HW532_14400</name>
</gene>
<evidence type="ECO:0000313" key="2">
    <source>
        <dbReference type="Proteomes" id="UP000593594"/>
    </source>
</evidence>
<evidence type="ECO:0000313" key="1">
    <source>
        <dbReference type="EMBL" id="QPC43771.1"/>
    </source>
</evidence>
<dbReference type="RefSeq" id="WP_213161134.1">
    <property type="nucleotide sequence ID" value="NZ_CP058214.1"/>
</dbReference>
<organism evidence="1 2">
    <name type="scientific">Kaustia mangrovi</name>
    <dbReference type="NCBI Taxonomy" id="2593653"/>
    <lineage>
        <taxon>Bacteria</taxon>
        <taxon>Pseudomonadati</taxon>
        <taxon>Pseudomonadota</taxon>
        <taxon>Alphaproteobacteria</taxon>
        <taxon>Hyphomicrobiales</taxon>
        <taxon>Parvibaculaceae</taxon>
        <taxon>Kaustia</taxon>
    </lineage>
</organism>
<sequence>MTFATALGLSTGAWDGGEHTTERLGVYASILGRAAACNIDTQRDAERVAQWIDRVSAGDRDRSVRMILFAMGLEQHAESQRSGYSIETCTEIRDRYQALDLP</sequence>
<proteinExistence type="predicted"/>
<dbReference type="Proteomes" id="UP000593594">
    <property type="component" value="Chromosome"/>
</dbReference>
<keyword evidence="2" id="KW-1185">Reference proteome</keyword>